<keyword evidence="1" id="KW-0472">Membrane</keyword>
<evidence type="ECO:0000313" key="2">
    <source>
        <dbReference type="EMBL" id="KGB24389.1"/>
    </source>
</evidence>
<keyword evidence="1" id="KW-0812">Transmembrane</keyword>
<keyword evidence="1" id="KW-1133">Transmembrane helix</keyword>
<organism evidence="2 3">
    <name type="scientific">Acetobacter tropicalis</name>
    <dbReference type="NCBI Taxonomy" id="104102"/>
    <lineage>
        <taxon>Bacteria</taxon>
        <taxon>Pseudomonadati</taxon>
        <taxon>Pseudomonadota</taxon>
        <taxon>Alphaproteobacteria</taxon>
        <taxon>Acetobacterales</taxon>
        <taxon>Acetobacteraceae</taxon>
        <taxon>Acetobacter</taxon>
    </lineage>
</organism>
<dbReference type="AlphaFoldDB" id="A0A094YUU5"/>
<comment type="caution">
    <text evidence="2">The sequence shown here is derived from an EMBL/GenBank/DDBJ whole genome shotgun (WGS) entry which is preliminary data.</text>
</comment>
<feature type="transmembrane region" description="Helical" evidence="1">
    <location>
        <begin position="62"/>
        <end position="81"/>
    </location>
</feature>
<evidence type="ECO:0000256" key="1">
    <source>
        <dbReference type="SAM" id="Phobius"/>
    </source>
</evidence>
<sequence length="98" mass="11024">MVSEHTETKPTPRAAWFAPKRFGYGAGTPITWQGWATLGLFLVVTLGSSFALPFLPFRHTTSLLVGVILLDIIATALFFWVCRSHTQGGWRWRWGESD</sequence>
<feature type="transmembrane region" description="Helical" evidence="1">
    <location>
        <begin position="32"/>
        <end position="55"/>
    </location>
</feature>
<evidence type="ECO:0000313" key="3">
    <source>
        <dbReference type="Proteomes" id="UP000029448"/>
    </source>
</evidence>
<gene>
    <name evidence="2" type="ORF">AtDm6_1229</name>
</gene>
<accession>A0A094YUU5</accession>
<reference evidence="2 3" key="1">
    <citation type="submission" date="2014-06" db="EMBL/GenBank/DDBJ databases">
        <title>Functional and comparative genomic analyses of the Drosophila gut microbiota identify candidate symbiosis factors.</title>
        <authorList>
            <person name="Newell P.D."/>
            <person name="Chaston J.M."/>
            <person name="Douglas A.E."/>
        </authorList>
    </citation>
    <scope>NUCLEOTIDE SEQUENCE [LARGE SCALE GENOMIC DNA]</scope>
    <source>
        <strain evidence="2 3">DmCS_006</strain>
    </source>
</reference>
<name>A0A094YUU5_9PROT</name>
<dbReference type="RefSeq" id="WP_035379034.1">
    <property type="nucleotide sequence ID" value="NZ_JACAOJ010000016.1"/>
</dbReference>
<proteinExistence type="predicted"/>
<dbReference type="STRING" id="104102.AtDm6_1229"/>
<keyword evidence="3" id="KW-1185">Reference proteome</keyword>
<dbReference type="GeneID" id="89477777"/>
<dbReference type="EMBL" id="JOKM01000040">
    <property type="protein sequence ID" value="KGB24389.1"/>
    <property type="molecule type" value="Genomic_DNA"/>
</dbReference>
<dbReference type="Proteomes" id="UP000029448">
    <property type="component" value="Unassembled WGS sequence"/>
</dbReference>
<protein>
    <submittedName>
        <fullName evidence="2">Uncharacterized protein</fullName>
    </submittedName>
</protein>
<dbReference type="PATRIC" id="fig|104102.7.peg.1219"/>